<dbReference type="RefSeq" id="WP_127047728.1">
    <property type="nucleotide sequence ID" value="NZ_RZGZ01000002.1"/>
</dbReference>
<dbReference type="Pfam" id="PF13538">
    <property type="entry name" value="UvrD_C_2"/>
    <property type="match status" value="1"/>
</dbReference>
<dbReference type="GO" id="GO:0016787">
    <property type="term" value="F:hydrolase activity"/>
    <property type="evidence" value="ECO:0007669"/>
    <property type="project" value="UniProtKB-UniRule"/>
</dbReference>
<keyword evidence="8" id="KW-1185">Reference proteome</keyword>
<accession>A0A3S0WY31</accession>
<dbReference type="GO" id="GO:0005524">
    <property type="term" value="F:ATP binding"/>
    <property type="evidence" value="ECO:0007669"/>
    <property type="project" value="UniProtKB-UniRule"/>
</dbReference>
<evidence type="ECO:0000256" key="2">
    <source>
        <dbReference type="ARBA" id="ARBA00022801"/>
    </source>
</evidence>
<protein>
    <submittedName>
        <fullName evidence="7">Helicase</fullName>
    </submittedName>
</protein>
<evidence type="ECO:0000256" key="4">
    <source>
        <dbReference type="ARBA" id="ARBA00022840"/>
    </source>
</evidence>
<dbReference type="PANTHER" id="PTHR11070:SF45">
    <property type="entry name" value="DNA 3'-5' HELICASE"/>
    <property type="match status" value="1"/>
</dbReference>
<dbReference type="PANTHER" id="PTHR11070">
    <property type="entry name" value="UVRD / RECB / PCRA DNA HELICASE FAMILY MEMBER"/>
    <property type="match status" value="1"/>
</dbReference>
<comment type="caution">
    <text evidence="7">The sequence shown here is derived from an EMBL/GenBank/DDBJ whole genome shotgun (WGS) entry which is preliminary data.</text>
</comment>
<evidence type="ECO:0000256" key="5">
    <source>
        <dbReference type="PROSITE-ProRule" id="PRU00560"/>
    </source>
</evidence>
<dbReference type="GO" id="GO:0003677">
    <property type="term" value="F:DNA binding"/>
    <property type="evidence" value="ECO:0007669"/>
    <property type="project" value="InterPro"/>
</dbReference>
<dbReference type="InterPro" id="IPR027785">
    <property type="entry name" value="UvrD-like_helicase_C"/>
</dbReference>
<sequence>MLRETGDAVELWDRDARADHHRKQLSRFENAGGGLLFGHLDMADGSEWFIGRMGLFDPESRDPLLVDWRAPLSRSFYTATPLHPDGVDVRSTVGTRGWRVSSVVPEELSLTASRDAAPMGPSALMAAVSQHRTDRMTDIVATIQGEQDRIIRAELRGALVVQGGPGTGKTAVALHRAAYVLYEHRDRLSREGVLIVGPNPDFLRYISEVLPSLGEDSVVLTSLHTLLPGVVAHREDERDVAEVKGRLDLAKVVENAVRRREIPVRAPYVITLESDQTVRIDGRDLAALRTRMRRTRKSHNESRPTFERVFRELVARQLLSTAGRSVEVDVDPEDIADFADELALDDRLAAAIDELWPIVSPEDLVDELLRDPKLLAACAPMLDDADRALLVRTSEEGWSVSDIPLLDEAAALLGEDPRPAMRARARERAERERELEYAQGVLDLYTDTTTDDDGSEDTGVSAEQLAARQRFDDRSTVAERAESESGWTYGHVIVDEAQELTPLALRALVRRCPSRSFTLVGDINQSSAAHGSDWDTLLRPQLRSYRREDLTVNYRTPSEVMDLAARVLAHIDPRQSAPTSIRSAGEEPEIRRVGYDAMGEEIRVRADRFLEGSEGTFAVIADAELLPRLRSAIDGMGESDRKRLWFGSPRDAKGLEFDEVVLVEPGWRSERGVAESRELYVALTRATQRLAILHSTPLPTELTSGA</sequence>
<dbReference type="GO" id="GO:0043138">
    <property type="term" value="F:3'-5' DNA helicase activity"/>
    <property type="evidence" value="ECO:0007669"/>
    <property type="project" value="TreeGrafter"/>
</dbReference>
<keyword evidence="4 5" id="KW-0067">ATP-binding</keyword>
<evidence type="ECO:0000259" key="6">
    <source>
        <dbReference type="PROSITE" id="PS51198"/>
    </source>
</evidence>
<gene>
    <name evidence="7" type="ORF">ELQ94_04710</name>
</gene>
<name>A0A3S0WY31_9MICO</name>
<dbReference type="Proteomes" id="UP000274909">
    <property type="component" value="Unassembled WGS sequence"/>
</dbReference>
<dbReference type="GO" id="GO:0000725">
    <property type="term" value="P:recombinational repair"/>
    <property type="evidence" value="ECO:0007669"/>
    <property type="project" value="TreeGrafter"/>
</dbReference>
<dbReference type="AlphaFoldDB" id="A0A3S0WY31"/>
<feature type="domain" description="UvrD-like helicase ATP-binding" evidence="6">
    <location>
        <begin position="142"/>
        <end position="557"/>
    </location>
</feature>
<evidence type="ECO:0000313" key="8">
    <source>
        <dbReference type="Proteomes" id="UP000274909"/>
    </source>
</evidence>
<dbReference type="InterPro" id="IPR027417">
    <property type="entry name" value="P-loop_NTPase"/>
</dbReference>
<keyword evidence="3 5" id="KW-0347">Helicase</keyword>
<dbReference type="OrthoDB" id="9787585at2"/>
<keyword evidence="2 5" id="KW-0378">Hydrolase</keyword>
<dbReference type="PROSITE" id="PS51198">
    <property type="entry name" value="UVRD_HELICASE_ATP_BIND"/>
    <property type="match status" value="1"/>
</dbReference>
<proteinExistence type="predicted"/>
<dbReference type="InterPro" id="IPR014016">
    <property type="entry name" value="UvrD-like_ATP-bd"/>
</dbReference>
<dbReference type="EMBL" id="RZGZ01000002">
    <property type="protein sequence ID" value="RUR00854.1"/>
    <property type="molecule type" value="Genomic_DNA"/>
</dbReference>
<dbReference type="SUPFAM" id="SSF52540">
    <property type="entry name" value="P-loop containing nucleoside triphosphate hydrolases"/>
    <property type="match status" value="1"/>
</dbReference>
<evidence type="ECO:0000256" key="1">
    <source>
        <dbReference type="ARBA" id="ARBA00022741"/>
    </source>
</evidence>
<dbReference type="Gene3D" id="3.40.50.300">
    <property type="entry name" value="P-loop containing nucleotide triphosphate hydrolases"/>
    <property type="match status" value="2"/>
</dbReference>
<evidence type="ECO:0000256" key="3">
    <source>
        <dbReference type="ARBA" id="ARBA00022806"/>
    </source>
</evidence>
<reference evidence="7 8" key="1">
    <citation type="submission" date="2018-12" db="EMBL/GenBank/DDBJ databases">
        <authorList>
            <person name="Li F."/>
        </authorList>
    </citation>
    <scope>NUCLEOTIDE SEQUENCE [LARGE SCALE GENOMIC DNA]</scope>
    <source>
        <strain evidence="7 8">EGI 6500705</strain>
    </source>
</reference>
<dbReference type="InterPro" id="IPR000212">
    <property type="entry name" value="DNA_helicase_UvrD/REP"/>
</dbReference>
<feature type="binding site" evidence="5">
    <location>
        <begin position="163"/>
        <end position="170"/>
    </location>
    <ligand>
        <name>ATP</name>
        <dbReference type="ChEBI" id="CHEBI:30616"/>
    </ligand>
</feature>
<keyword evidence="1 5" id="KW-0547">Nucleotide-binding</keyword>
<dbReference type="GO" id="GO:0005829">
    <property type="term" value="C:cytosol"/>
    <property type="evidence" value="ECO:0007669"/>
    <property type="project" value="TreeGrafter"/>
</dbReference>
<organism evidence="7 8">
    <name type="scientific">Labedella endophytica</name>
    <dbReference type="NCBI Taxonomy" id="1523160"/>
    <lineage>
        <taxon>Bacteria</taxon>
        <taxon>Bacillati</taxon>
        <taxon>Actinomycetota</taxon>
        <taxon>Actinomycetes</taxon>
        <taxon>Micrococcales</taxon>
        <taxon>Microbacteriaceae</taxon>
        <taxon>Labedella</taxon>
    </lineage>
</organism>
<evidence type="ECO:0000313" key="7">
    <source>
        <dbReference type="EMBL" id="RUR00854.1"/>
    </source>
</evidence>